<evidence type="ECO:0000313" key="2">
    <source>
        <dbReference type="EMBL" id="KAK7480152.1"/>
    </source>
</evidence>
<protein>
    <submittedName>
        <fullName evidence="2">Uncharacterized protein</fullName>
    </submittedName>
</protein>
<dbReference type="AlphaFoldDB" id="A0ABD0JZL4"/>
<feature type="region of interest" description="Disordered" evidence="1">
    <location>
        <begin position="96"/>
        <end position="163"/>
    </location>
</feature>
<comment type="caution">
    <text evidence="2">The sequence shown here is derived from an EMBL/GenBank/DDBJ whole genome shotgun (WGS) entry which is preliminary data.</text>
</comment>
<feature type="compositionally biased region" description="Low complexity" evidence="1">
    <location>
        <begin position="112"/>
        <end position="127"/>
    </location>
</feature>
<dbReference type="Proteomes" id="UP001519460">
    <property type="component" value="Unassembled WGS sequence"/>
</dbReference>
<evidence type="ECO:0000256" key="1">
    <source>
        <dbReference type="SAM" id="MobiDB-lite"/>
    </source>
</evidence>
<accession>A0ABD0JZL4</accession>
<proteinExistence type="predicted"/>
<dbReference type="EMBL" id="JACVVK020000287">
    <property type="protein sequence ID" value="KAK7480152.1"/>
    <property type="molecule type" value="Genomic_DNA"/>
</dbReference>
<sequence>MKYRPIEFRSHRTASLSLHQLIPNHHLETPQGMAKVWHNLLASEDGNTETKTYVAFSRQSVIGSPREIPSFGSLEKSLALETSLALATLQKSLVLGNPPEIPSSGNPPEILSFDSPPEIPSSDSPPEVHSSGSPPKIHSSDSPPEIPGLGSPPEIPSSDSAGEGDVKVFAFTPLLFQQSM</sequence>
<reference evidence="2 3" key="1">
    <citation type="journal article" date="2023" name="Sci. Data">
        <title>Genome assembly of the Korean intertidal mud-creeper Batillaria attramentaria.</title>
        <authorList>
            <person name="Patra A.K."/>
            <person name="Ho P.T."/>
            <person name="Jun S."/>
            <person name="Lee S.J."/>
            <person name="Kim Y."/>
            <person name="Won Y.J."/>
        </authorList>
    </citation>
    <scope>NUCLEOTIDE SEQUENCE [LARGE SCALE GENOMIC DNA]</scope>
    <source>
        <strain evidence="2">Wonlab-2016</strain>
    </source>
</reference>
<feature type="non-terminal residue" evidence="2">
    <location>
        <position position="180"/>
    </location>
</feature>
<gene>
    <name evidence="2" type="ORF">BaRGS_00028636</name>
</gene>
<organism evidence="2 3">
    <name type="scientific">Batillaria attramentaria</name>
    <dbReference type="NCBI Taxonomy" id="370345"/>
    <lineage>
        <taxon>Eukaryota</taxon>
        <taxon>Metazoa</taxon>
        <taxon>Spiralia</taxon>
        <taxon>Lophotrochozoa</taxon>
        <taxon>Mollusca</taxon>
        <taxon>Gastropoda</taxon>
        <taxon>Caenogastropoda</taxon>
        <taxon>Sorbeoconcha</taxon>
        <taxon>Cerithioidea</taxon>
        <taxon>Batillariidae</taxon>
        <taxon>Batillaria</taxon>
    </lineage>
</organism>
<keyword evidence="3" id="KW-1185">Reference proteome</keyword>
<name>A0ABD0JZL4_9CAEN</name>
<evidence type="ECO:0000313" key="3">
    <source>
        <dbReference type="Proteomes" id="UP001519460"/>
    </source>
</evidence>